<sequence length="87" mass="9848">MDHLAKEAEIEGLRPRRVGHDCANIKLQRSIQEGAAAAQETLELDEIKAHLDTRYVSTPEAAWRLFEFALHDKSHGIIRLAVHLPNQ</sequence>
<proteinExistence type="predicted"/>
<reference evidence="1" key="1">
    <citation type="submission" date="2021-02" db="EMBL/GenBank/DDBJ databases">
        <authorList>
            <person name="Nowell W R."/>
        </authorList>
    </citation>
    <scope>NUCLEOTIDE SEQUENCE</scope>
</reference>
<evidence type="ECO:0000313" key="2">
    <source>
        <dbReference type="Proteomes" id="UP000663836"/>
    </source>
</evidence>
<protein>
    <submittedName>
        <fullName evidence="1">Uncharacterized protein</fullName>
    </submittedName>
</protein>
<name>A0A819UDH0_9BILA</name>
<gene>
    <name evidence="1" type="ORF">JBS370_LOCUS30567</name>
</gene>
<comment type="caution">
    <text evidence="1">The sequence shown here is derived from an EMBL/GenBank/DDBJ whole genome shotgun (WGS) entry which is preliminary data.</text>
</comment>
<dbReference type="EMBL" id="CAJOBD010007116">
    <property type="protein sequence ID" value="CAF4078510.1"/>
    <property type="molecule type" value="Genomic_DNA"/>
</dbReference>
<dbReference type="AlphaFoldDB" id="A0A819UDH0"/>
<dbReference type="Proteomes" id="UP000663836">
    <property type="component" value="Unassembled WGS sequence"/>
</dbReference>
<evidence type="ECO:0000313" key="1">
    <source>
        <dbReference type="EMBL" id="CAF4078510.1"/>
    </source>
</evidence>
<organism evidence="1 2">
    <name type="scientific">Rotaria sordida</name>
    <dbReference type="NCBI Taxonomy" id="392033"/>
    <lineage>
        <taxon>Eukaryota</taxon>
        <taxon>Metazoa</taxon>
        <taxon>Spiralia</taxon>
        <taxon>Gnathifera</taxon>
        <taxon>Rotifera</taxon>
        <taxon>Eurotatoria</taxon>
        <taxon>Bdelloidea</taxon>
        <taxon>Philodinida</taxon>
        <taxon>Philodinidae</taxon>
        <taxon>Rotaria</taxon>
    </lineage>
</organism>
<accession>A0A819UDH0</accession>